<reference evidence="1 2" key="1">
    <citation type="submission" date="2019-12" db="EMBL/GenBank/DDBJ databases">
        <authorList>
            <person name="Yang R."/>
        </authorList>
    </citation>
    <scope>NUCLEOTIDE SEQUENCE [LARGE SCALE GENOMIC DNA]</scope>
    <source>
        <strain evidence="1 2">DONG20-135</strain>
    </source>
</reference>
<gene>
    <name evidence="1" type="ORF">GSF08_09020</name>
</gene>
<reference evidence="1 2" key="2">
    <citation type="submission" date="2020-01" db="EMBL/GenBank/DDBJ databases">
        <title>Clostridiaceae sp. nov. isolated from the gut of human by culturomics.</title>
        <authorList>
            <person name="Chang Y."/>
        </authorList>
    </citation>
    <scope>NUCLEOTIDE SEQUENCE [LARGE SCALE GENOMIC DNA]</scope>
    <source>
        <strain evidence="1 2">DONG20-135</strain>
    </source>
</reference>
<accession>A0A6N8U7C1</accession>
<comment type="caution">
    <text evidence="1">The sequence shown here is derived from an EMBL/GenBank/DDBJ whole genome shotgun (WGS) entry which is preliminary data.</text>
</comment>
<protein>
    <submittedName>
        <fullName evidence="1">Uncharacterized protein</fullName>
    </submittedName>
</protein>
<sequence length="190" mass="22442">MIQLYNHQKDGKDITIAISKNLNFLLYIYRYYDLRHKKPKEFKQLNCDTEGLISTAFFHLRGITLWNQILFALSDASHPLEADENNWYEESYDFSALFSQLNTYQAVKKAFQRWWEQEGEAGLSSMEEQISSMLADFPFQNLDQDHFLFLPVYEQYADSLTWGNEQLAIISPDDIKDPKKIMDHLTFMSK</sequence>
<dbReference type="EMBL" id="WUUQ01000003">
    <property type="protein sequence ID" value="MXQ74078.1"/>
    <property type="molecule type" value="Genomic_DNA"/>
</dbReference>
<dbReference type="AlphaFoldDB" id="A0A6N8U7C1"/>
<dbReference type="RefSeq" id="WP_160625466.1">
    <property type="nucleotide sequence ID" value="NZ_WUUQ01000003.1"/>
</dbReference>
<dbReference type="Proteomes" id="UP000434036">
    <property type="component" value="Unassembled WGS sequence"/>
</dbReference>
<organism evidence="1 2">
    <name type="scientific">Copranaerobaculum intestinale</name>
    <dbReference type="NCBI Taxonomy" id="2692629"/>
    <lineage>
        <taxon>Bacteria</taxon>
        <taxon>Bacillati</taxon>
        <taxon>Bacillota</taxon>
        <taxon>Erysipelotrichia</taxon>
        <taxon>Erysipelotrichales</taxon>
        <taxon>Erysipelotrichaceae</taxon>
        <taxon>Copranaerobaculum</taxon>
    </lineage>
</organism>
<name>A0A6N8U7C1_9FIRM</name>
<proteinExistence type="predicted"/>
<evidence type="ECO:0000313" key="2">
    <source>
        <dbReference type="Proteomes" id="UP000434036"/>
    </source>
</evidence>
<keyword evidence="2" id="KW-1185">Reference proteome</keyword>
<evidence type="ECO:0000313" key="1">
    <source>
        <dbReference type="EMBL" id="MXQ74078.1"/>
    </source>
</evidence>